<dbReference type="InterPro" id="IPR011761">
    <property type="entry name" value="ATP-grasp"/>
</dbReference>
<dbReference type="PANTHER" id="PTHR43585">
    <property type="entry name" value="FUMIPYRROLE BIOSYNTHESIS PROTEIN C"/>
    <property type="match status" value="1"/>
</dbReference>
<evidence type="ECO:0000259" key="5">
    <source>
        <dbReference type="PROSITE" id="PS50975"/>
    </source>
</evidence>
<dbReference type="EMBL" id="CP147404">
    <property type="protein sequence ID" value="WXB92885.1"/>
    <property type="molecule type" value="Genomic_DNA"/>
</dbReference>
<dbReference type="Gene3D" id="3.30.470.20">
    <property type="entry name" value="ATP-grasp fold, B domain"/>
    <property type="match status" value="1"/>
</dbReference>
<dbReference type="PROSITE" id="PS50975">
    <property type="entry name" value="ATP_GRASP"/>
    <property type="match status" value="1"/>
</dbReference>
<evidence type="ECO:0000256" key="3">
    <source>
        <dbReference type="ARBA" id="ARBA00022840"/>
    </source>
</evidence>
<dbReference type="Gene3D" id="3.30.1490.20">
    <property type="entry name" value="ATP-grasp fold, A domain"/>
    <property type="match status" value="1"/>
</dbReference>
<dbReference type="Proteomes" id="UP001387364">
    <property type="component" value="Chromosome"/>
</dbReference>
<proteinExistence type="predicted"/>
<dbReference type="PANTHER" id="PTHR43585:SF2">
    <property type="entry name" value="ATP-GRASP ENZYME FSQD"/>
    <property type="match status" value="1"/>
</dbReference>
<accession>A0ABZ2N6A4</accession>
<dbReference type="InterPro" id="IPR016185">
    <property type="entry name" value="PreATP-grasp_dom_sf"/>
</dbReference>
<organism evidence="6 7">
    <name type="scientific">Bacillus kandeliae</name>
    <dbReference type="NCBI Taxonomy" id="3129297"/>
    <lineage>
        <taxon>Bacteria</taxon>
        <taxon>Bacillati</taxon>
        <taxon>Bacillota</taxon>
        <taxon>Bacilli</taxon>
        <taxon>Bacillales</taxon>
        <taxon>Bacillaceae</taxon>
        <taxon>Bacillus</taxon>
    </lineage>
</organism>
<keyword evidence="1" id="KW-0436">Ligase</keyword>
<feature type="domain" description="ATP-grasp" evidence="5">
    <location>
        <begin position="107"/>
        <end position="302"/>
    </location>
</feature>
<dbReference type="InterPro" id="IPR003806">
    <property type="entry name" value="ATP-grasp_PylC-type"/>
</dbReference>
<evidence type="ECO:0000256" key="4">
    <source>
        <dbReference type="PROSITE-ProRule" id="PRU00409"/>
    </source>
</evidence>
<gene>
    <name evidence="6" type="ORF">WDJ61_16910</name>
</gene>
<reference evidence="6 7" key="1">
    <citation type="submission" date="2024-02" db="EMBL/GenBank/DDBJ databases">
        <title>Seven novel Bacillus-like species.</title>
        <authorList>
            <person name="Liu G."/>
        </authorList>
    </citation>
    <scope>NUCLEOTIDE SEQUENCE [LARGE SCALE GENOMIC DNA]</scope>
    <source>
        <strain evidence="6 7">FJAT-52991</strain>
    </source>
</reference>
<protein>
    <submittedName>
        <fullName evidence="6">ATP-grasp domain-containing protein</fullName>
    </submittedName>
</protein>
<dbReference type="SUPFAM" id="SSF52440">
    <property type="entry name" value="PreATP-grasp domain"/>
    <property type="match status" value="1"/>
</dbReference>
<dbReference type="InterPro" id="IPR013815">
    <property type="entry name" value="ATP_grasp_subdomain_1"/>
</dbReference>
<sequence>MRNFLVFGGSQLQLPAIQRTQALGMKVVVIDRDPTCIGAKVADYFECVDTTDFSGAEQVARHYNVVGSMTMSNDLAVPTSCYVNERLNLPLQGQGLTDLITDKYSMRQKYAAHQVNSPRFYQISDSDNLAFIKHQLQSALKTKSFIVKPNDSSGSRGVSKMTNIDELDEAVQYAMSFSPSRKVIVEEFIDGIELGALTFSVDGKMVYCFAHNDKVSQMVQVGHSFPHLFSSDQEIRIQNECEKALSSLGIKNGPCLLDIILDSNDIPFIIEAGARLSAHKLPDIVKIHSGIDLVTLTVQLASGQKVECPSVTKNEAVAVEMLYFNHDGIVEKIGDLSSLVQKYQPIDFALRILEKQKITKLKSSQDHYGYVIFTGKNVVEAEKKCTQFIEECQSLLDIRRHINEGNVEIQVL</sequence>
<dbReference type="RefSeq" id="WP_338751855.1">
    <property type="nucleotide sequence ID" value="NZ_CP147404.1"/>
</dbReference>
<name>A0ABZ2N6A4_9BACI</name>
<dbReference type="SUPFAM" id="SSF56059">
    <property type="entry name" value="Glutathione synthetase ATP-binding domain-like"/>
    <property type="match status" value="1"/>
</dbReference>
<evidence type="ECO:0000256" key="1">
    <source>
        <dbReference type="ARBA" id="ARBA00022598"/>
    </source>
</evidence>
<evidence type="ECO:0000313" key="7">
    <source>
        <dbReference type="Proteomes" id="UP001387364"/>
    </source>
</evidence>
<evidence type="ECO:0000313" key="6">
    <source>
        <dbReference type="EMBL" id="WXB92885.1"/>
    </source>
</evidence>
<dbReference type="InterPro" id="IPR052032">
    <property type="entry name" value="ATP-dep_AA_Ligase"/>
</dbReference>
<keyword evidence="7" id="KW-1185">Reference proteome</keyword>
<keyword evidence="3 4" id="KW-0067">ATP-binding</keyword>
<dbReference type="Gene3D" id="3.40.50.20">
    <property type="match status" value="1"/>
</dbReference>
<keyword evidence="2 4" id="KW-0547">Nucleotide-binding</keyword>
<dbReference type="Pfam" id="PF02655">
    <property type="entry name" value="ATP-grasp_3"/>
    <property type="match status" value="1"/>
</dbReference>
<evidence type="ECO:0000256" key="2">
    <source>
        <dbReference type="ARBA" id="ARBA00022741"/>
    </source>
</evidence>